<dbReference type="GO" id="GO:0002161">
    <property type="term" value="F:aminoacyl-tRNA deacylase activity"/>
    <property type="evidence" value="ECO:0007669"/>
    <property type="project" value="TreeGrafter"/>
</dbReference>
<evidence type="ECO:0000256" key="7">
    <source>
        <dbReference type="ARBA" id="ARBA00022840"/>
    </source>
</evidence>
<dbReference type="InterPro" id="IPR018162">
    <property type="entry name" value="Ala-tRNA-ligase_IIc_anticod-bd"/>
</dbReference>
<reference evidence="14" key="1">
    <citation type="submission" date="2009-07" db="EMBL/GenBank/DDBJ databases">
        <title>Complete sequence of Geobacter sp. M21.</title>
        <authorList>
            <consortium name="US DOE Joint Genome Institute"/>
            <person name="Lucas S."/>
            <person name="Copeland A."/>
            <person name="Lapidus A."/>
            <person name="Glavina del Rio T."/>
            <person name="Dalin E."/>
            <person name="Tice H."/>
            <person name="Bruce D."/>
            <person name="Goodwin L."/>
            <person name="Pitluck S."/>
            <person name="Saunders E."/>
            <person name="Brettin T."/>
            <person name="Detter J.C."/>
            <person name="Han C."/>
            <person name="Larimer F."/>
            <person name="Land M."/>
            <person name="Hauser L."/>
            <person name="Kyrpides N."/>
            <person name="Ovchinnikova G."/>
            <person name="Lovley D."/>
        </authorList>
    </citation>
    <scope>NUCLEOTIDE SEQUENCE [LARGE SCALE GENOMIC DNA]</scope>
    <source>
        <strain evidence="14">M21</strain>
    </source>
</reference>
<evidence type="ECO:0000256" key="4">
    <source>
        <dbReference type="ARBA" id="ARBA00022723"/>
    </source>
</evidence>
<protein>
    <recommendedName>
        <fullName evidence="11">Alanine--tRNA ligase</fullName>
        <ecNumber evidence="11">6.1.1.7</ecNumber>
    </recommendedName>
    <alternativeName>
        <fullName evidence="11">Alanyl-tRNA synthetase</fullName>
        <shortName evidence="11">AlaRS</shortName>
    </alternativeName>
</protein>
<dbReference type="Gene3D" id="3.10.310.40">
    <property type="match status" value="1"/>
</dbReference>
<evidence type="ECO:0000256" key="6">
    <source>
        <dbReference type="ARBA" id="ARBA00022833"/>
    </source>
</evidence>
<gene>
    <name evidence="11" type="primary">alaS</name>
    <name evidence="14" type="ordered locus">GM21_3738</name>
</gene>
<dbReference type="AlphaFoldDB" id="C6E6X9"/>
<feature type="coiled-coil region" evidence="12">
    <location>
        <begin position="736"/>
        <end position="763"/>
    </location>
</feature>
<dbReference type="FunFam" id="3.30.54.20:FF:000001">
    <property type="entry name" value="Alanine--tRNA ligase"/>
    <property type="match status" value="1"/>
</dbReference>
<dbReference type="Pfam" id="PF02272">
    <property type="entry name" value="DHHA1"/>
    <property type="match status" value="1"/>
</dbReference>
<keyword evidence="9 11" id="KW-0648">Protein biosynthesis</keyword>
<dbReference type="InterPro" id="IPR050058">
    <property type="entry name" value="Ala-tRNA_ligase"/>
</dbReference>
<dbReference type="Pfam" id="PF01411">
    <property type="entry name" value="tRNA-synt_2c"/>
    <property type="match status" value="1"/>
</dbReference>
<dbReference type="Gene3D" id="2.40.30.130">
    <property type="match status" value="1"/>
</dbReference>
<dbReference type="InterPro" id="IPR018165">
    <property type="entry name" value="Ala-tRNA-synth_IIc_core"/>
</dbReference>
<comment type="function">
    <text evidence="11">Catalyzes the attachment of alanine to tRNA(Ala) in a two-step reaction: alanine is first activated by ATP to form Ala-AMP and then transferred to the acceptor end of tRNA(Ala). Also edits incorrectly charged Ser-tRNA(Ala) and Gly-tRNA(Ala) via its editing domain.</text>
</comment>
<feature type="binding site" evidence="11">
    <location>
        <position position="674"/>
    </location>
    <ligand>
        <name>Zn(2+)</name>
        <dbReference type="ChEBI" id="CHEBI:29105"/>
    </ligand>
</feature>
<dbReference type="GO" id="GO:0005829">
    <property type="term" value="C:cytosol"/>
    <property type="evidence" value="ECO:0007669"/>
    <property type="project" value="TreeGrafter"/>
</dbReference>
<dbReference type="PROSITE" id="PS50860">
    <property type="entry name" value="AA_TRNA_LIGASE_II_ALA"/>
    <property type="match status" value="1"/>
</dbReference>
<dbReference type="EC" id="6.1.1.7" evidence="11"/>
<dbReference type="eggNOG" id="COG0013">
    <property type="taxonomic scope" value="Bacteria"/>
</dbReference>
<dbReference type="PANTHER" id="PTHR11777">
    <property type="entry name" value="ALANYL-TRNA SYNTHETASE"/>
    <property type="match status" value="1"/>
</dbReference>
<dbReference type="OrthoDB" id="9803884at2"/>
<feature type="domain" description="Alanyl-transfer RNA synthetases family profile" evidence="13">
    <location>
        <begin position="1"/>
        <end position="713"/>
    </location>
</feature>
<evidence type="ECO:0000256" key="10">
    <source>
        <dbReference type="ARBA" id="ARBA00023146"/>
    </source>
</evidence>
<dbReference type="CDD" id="cd00673">
    <property type="entry name" value="AlaRS_core"/>
    <property type="match status" value="1"/>
</dbReference>
<keyword evidence="12" id="KW-0175">Coiled coil</keyword>
<evidence type="ECO:0000256" key="5">
    <source>
        <dbReference type="ARBA" id="ARBA00022741"/>
    </source>
</evidence>
<evidence type="ECO:0000256" key="9">
    <source>
        <dbReference type="ARBA" id="ARBA00022917"/>
    </source>
</evidence>
<dbReference type="Pfam" id="PF07973">
    <property type="entry name" value="tRNA_SAD"/>
    <property type="match status" value="1"/>
</dbReference>
<dbReference type="InterPro" id="IPR023033">
    <property type="entry name" value="Ala_tRNA_ligase_euk/bac"/>
</dbReference>
<dbReference type="FunFam" id="3.10.310.40:FF:000001">
    <property type="entry name" value="Alanine--tRNA ligase"/>
    <property type="match status" value="1"/>
</dbReference>
<dbReference type="GO" id="GO:0005524">
    <property type="term" value="F:ATP binding"/>
    <property type="evidence" value="ECO:0007669"/>
    <property type="project" value="UniProtKB-UniRule"/>
</dbReference>
<comment type="domain">
    <text evidence="11">Consists of three domains; the N-terminal catalytic domain, the editing domain and the C-terminal C-Ala domain. The editing domain removes incorrectly charged amino acids, while the C-Ala domain, along with tRNA(Ala), serves as a bridge to cooperatively bring together the editing and aminoacylation centers thus stimulating deacylation of misacylated tRNAs.</text>
</comment>
<sequence length="875" mass="95196">MTGKEIRAQFFNFFQKKGHALVESSNLIPRNDPTLLFTNAGMNQFKDVFLGMEKREYLRAVSSQKCVRAGGKHNDLENVGRTARHHTFFEMLGNFSFGDYFKKEAIGFAWEFLTKELGLSKDRLYVTVYTDDDEAADIWHNQEGVPRERIYRFGEKDNFWSMGDTGPCGPCTEIFWDNGPGTGCGSPDCAVGCDCDRYMEIWNNVFMQFNRGKDGVLAPLPKPSVDTGMGLERISAVMQGVTSNYDTDLLQGIIRHIEKVSGKKYRDDERDDVSMRVIADHARAVTFLICDGVLPSNEGRGYVLRRIMRRAARHAKMLGIAEPVLFRVVDAVNMMMSDAYPELLEREQYVKKVILAEEERFIETLDRGLAILNEETAALRAKGEKVISGEIIFKLYDTFGFPVDLTADIVESEGFTLDEDGFALCMEKQRVKARENWKGSGEQGLADIYKELHGTGITTDFLGYSEQTAFSTISAIVKGGTLVEEAGAGEEVEIVTAATPFYGESGGQAGDTGTISTGSGHVEVTGSTRPFTDLIVHRGRVVSGAVRTGEAADLKITVAHRAATARNHTATHLLQAALREVLGEHVKQAGSLVTPDRLRFDFTHFTPMTQEEIRRVEILVNGHIMGNSPVEAREMPATDALAAGATALFGEKYGDVVRVVKVGEVSSELCGGTHVHGAGEIGFFKIISEAGIAAGVRRIEAQTGSGALAVVHGMEDEQRGIATLLKAEGGTVLDKVEKLVAGQRELQKELETLQARLNASKSADLIQQVREQNGVKILSVKVEGDAKGLRELSDTLKQRIGSGIIVLGTSDAARANLLVAVTADLAGRWKAGDIIKAIAPIVGGNGGGKPELAQAGGSKPEHLAEALEAVYQIVG</sequence>
<dbReference type="KEGG" id="gem:GM21_3738"/>
<evidence type="ECO:0000256" key="3">
    <source>
        <dbReference type="ARBA" id="ARBA00022598"/>
    </source>
</evidence>
<keyword evidence="7 11" id="KW-0067">ATP-binding</keyword>
<dbReference type="SUPFAM" id="SSF55681">
    <property type="entry name" value="Class II aaRS and biotin synthetases"/>
    <property type="match status" value="1"/>
</dbReference>
<accession>C6E6X9</accession>
<dbReference type="PRINTS" id="PR00980">
    <property type="entry name" value="TRNASYNTHALA"/>
</dbReference>
<dbReference type="InterPro" id="IPR045864">
    <property type="entry name" value="aa-tRNA-synth_II/BPL/LPL"/>
</dbReference>
<dbReference type="Gene3D" id="3.30.980.10">
    <property type="entry name" value="Threonyl-trna Synthetase, Chain A, domain 2"/>
    <property type="match status" value="1"/>
</dbReference>
<dbReference type="GO" id="GO:0004813">
    <property type="term" value="F:alanine-tRNA ligase activity"/>
    <property type="evidence" value="ECO:0007669"/>
    <property type="project" value="UniProtKB-UniRule"/>
</dbReference>
<dbReference type="Gene3D" id="6.10.250.550">
    <property type="match status" value="1"/>
</dbReference>
<dbReference type="FunFam" id="3.30.930.10:FF:000004">
    <property type="entry name" value="Alanine--tRNA ligase"/>
    <property type="match status" value="1"/>
</dbReference>
<dbReference type="SUPFAM" id="SSF55186">
    <property type="entry name" value="ThrRS/AlaRS common domain"/>
    <property type="match status" value="1"/>
</dbReference>
<dbReference type="GO" id="GO:0000049">
    <property type="term" value="F:tRNA binding"/>
    <property type="evidence" value="ECO:0007669"/>
    <property type="project" value="UniProtKB-KW"/>
</dbReference>
<dbReference type="HAMAP" id="MF_00036_B">
    <property type="entry name" value="Ala_tRNA_synth_B"/>
    <property type="match status" value="1"/>
</dbReference>
<dbReference type="GO" id="GO:0045892">
    <property type="term" value="P:negative regulation of DNA-templated transcription"/>
    <property type="evidence" value="ECO:0007669"/>
    <property type="project" value="TreeGrafter"/>
</dbReference>
<comment type="catalytic activity">
    <reaction evidence="11">
        <text>tRNA(Ala) + L-alanine + ATP = L-alanyl-tRNA(Ala) + AMP + diphosphate</text>
        <dbReference type="Rhea" id="RHEA:12540"/>
        <dbReference type="Rhea" id="RHEA-COMP:9657"/>
        <dbReference type="Rhea" id="RHEA-COMP:9923"/>
        <dbReference type="ChEBI" id="CHEBI:30616"/>
        <dbReference type="ChEBI" id="CHEBI:33019"/>
        <dbReference type="ChEBI" id="CHEBI:57972"/>
        <dbReference type="ChEBI" id="CHEBI:78442"/>
        <dbReference type="ChEBI" id="CHEBI:78497"/>
        <dbReference type="ChEBI" id="CHEBI:456215"/>
        <dbReference type="EC" id="6.1.1.7"/>
    </reaction>
</comment>
<keyword evidence="10 11" id="KW-0030">Aminoacyl-tRNA synthetase</keyword>
<dbReference type="InterPro" id="IPR009000">
    <property type="entry name" value="Transl_B-barrel_sf"/>
</dbReference>
<feature type="binding site" evidence="11">
    <location>
        <position position="670"/>
    </location>
    <ligand>
        <name>Zn(2+)</name>
        <dbReference type="ChEBI" id="CHEBI:29105"/>
    </ligand>
</feature>
<dbReference type="Gene3D" id="3.30.930.10">
    <property type="entry name" value="Bira Bifunctional Protein, Domain 2"/>
    <property type="match status" value="1"/>
</dbReference>
<dbReference type="SUPFAM" id="SSF50447">
    <property type="entry name" value="Translation proteins"/>
    <property type="match status" value="1"/>
</dbReference>
<dbReference type="InterPro" id="IPR003156">
    <property type="entry name" value="DHHA1_dom"/>
</dbReference>
<evidence type="ECO:0000259" key="13">
    <source>
        <dbReference type="PROSITE" id="PS50860"/>
    </source>
</evidence>
<feature type="binding site" evidence="11">
    <location>
        <position position="572"/>
    </location>
    <ligand>
        <name>Zn(2+)</name>
        <dbReference type="ChEBI" id="CHEBI:29105"/>
    </ligand>
</feature>
<dbReference type="InterPro" id="IPR012947">
    <property type="entry name" value="tRNA_SAD"/>
</dbReference>
<dbReference type="HOGENOM" id="CLU_004485_1_1_7"/>
<keyword evidence="8 11" id="KW-0694">RNA-binding</keyword>
<proteinExistence type="inferred from homology"/>
<comment type="similarity">
    <text evidence="1 11">Belongs to the class-II aminoacyl-tRNA synthetase family.</text>
</comment>
<evidence type="ECO:0000256" key="2">
    <source>
        <dbReference type="ARBA" id="ARBA00022555"/>
    </source>
</evidence>
<evidence type="ECO:0000256" key="8">
    <source>
        <dbReference type="ARBA" id="ARBA00022884"/>
    </source>
</evidence>
<dbReference type="SUPFAM" id="SSF101353">
    <property type="entry name" value="Putative anticodon-binding domain of alanyl-tRNA synthetase (AlaRS)"/>
    <property type="match status" value="1"/>
</dbReference>
<dbReference type="SMART" id="SM00863">
    <property type="entry name" value="tRNA_SAD"/>
    <property type="match status" value="1"/>
</dbReference>
<dbReference type="GO" id="GO:0008270">
    <property type="term" value="F:zinc ion binding"/>
    <property type="evidence" value="ECO:0007669"/>
    <property type="project" value="UniProtKB-UniRule"/>
</dbReference>
<keyword evidence="11" id="KW-0963">Cytoplasm</keyword>
<dbReference type="FunFam" id="3.30.980.10:FF:000004">
    <property type="entry name" value="Alanine--tRNA ligase, cytoplasmic"/>
    <property type="match status" value="1"/>
</dbReference>
<organism evidence="14">
    <name type="scientific">Geobacter sp. (strain M21)</name>
    <dbReference type="NCBI Taxonomy" id="443144"/>
    <lineage>
        <taxon>Bacteria</taxon>
        <taxon>Pseudomonadati</taxon>
        <taxon>Thermodesulfobacteriota</taxon>
        <taxon>Desulfuromonadia</taxon>
        <taxon>Geobacterales</taxon>
        <taxon>Geobacteraceae</taxon>
        <taxon>Geobacter</taxon>
    </lineage>
</organism>
<dbReference type="NCBIfam" id="TIGR00344">
    <property type="entry name" value="alaS"/>
    <property type="match status" value="1"/>
</dbReference>
<dbReference type="InterPro" id="IPR018163">
    <property type="entry name" value="Thr/Ala-tRNA-synth_IIc_edit"/>
</dbReference>
<dbReference type="STRING" id="443144.GM21_3738"/>
<comment type="subcellular location">
    <subcellularLocation>
        <location evidence="11">Cytoplasm</location>
    </subcellularLocation>
</comment>
<dbReference type="Gene3D" id="3.30.54.20">
    <property type="match status" value="1"/>
</dbReference>
<evidence type="ECO:0000256" key="12">
    <source>
        <dbReference type="SAM" id="Coils"/>
    </source>
</evidence>
<keyword evidence="5 11" id="KW-0547">Nucleotide-binding</keyword>
<evidence type="ECO:0000256" key="11">
    <source>
        <dbReference type="HAMAP-Rule" id="MF_00036"/>
    </source>
</evidence>
<dbReference type="InterPro" id="IPR018164">
    <property type="entry name" value="Ala-tRNA-synth_IIc_N"/>
</dbReference>
<keyword evidence="2 11" id="KW-0820">tRNA-binding</keyword>
<dbReference type="PANTHER" id="PTHR11777:SF9">
    <property type="entry name" value="ALANINE--TRNA LIGASE, CYTOPLASMIC"/>
    <property type="match status" value="1"/>
</dbReference>
<evidence type="ECO:0000313" key="14">
    <source>
        <dbReference type="EMBL" id="ACT19757.1"/>
    </source>
</evidence>
<name>C6E6X9_GEOSM</name>
<dbReference type="InterPro" id="IPR002318">
    <property type="entry name" value="Ala-tRNA-lgiase_IIc"/>
</dbReference>
<keyword evidence="4 11" id="KW-0479">Metal-binding</keyword>
<dbReference type="EMBL" id="CP001661">
    <property type="protein sequence ID" value="ACT19757.1"/>
    <property type="molecule type" value="Genomic_DNA"/>
</dbReference>
<dbReference type="GO" id="GO:0006419">
    <property type="term" value="P:alanyl-tRNA aminoacylation"/>
    <property type="evidence" value="ECO:0007669"/>
    <property type="project" value="UniProtKB-UniRule"/>
</dbReference>
<keyword evidence="3 11" id="KW-0436">Ligase</keyword>
<keyword evidence="6 11" id="KW-0862">Zinc</keyword>
<feature type="binding site" evidence="11">
    <location>
        <position position="568"/>
    </location>
    <ligand>
        <name>Zn(2+)</name>
        <dbReference type="ChEBI" id="CHEBI:29105"/>
    </ligand>
</feature>
<comment type="cofactor">
    <cofactor evidence="11">
        <name>Zn(2+)</name>
        <dbReference type="ChEBI" id="CHEBI:29105"/>
    </cofactor>
    <text evidence="11">Binds 1 zinc ion per subunit.</text>
</comment>
<evidence type="ECO:0000256" key="1">
    <source>
        <dbReference type="ARBA" id="ARBA00008226"/>
    </source>
</evidence>